<dbReference type="InterPro" id="IPR029044">
    <property type="entry name" value="Nucleotide-diphossugar_trans"/>
</dbReference>
<dbReference type="PANTHER" id="PTHR43777:SF1">
    <property type="entry name" value="MOLYBDENUM COFACTOR CYTIDYLYLTRANSFERASE"/>
    <property type="match status" value="1"/>
</dbReference>
<sequence>MNFATRTTMQPAEPSPLVAVLAAGSAKRFGGGKLDAACAGKRLGQWALGAVLRAGFAPGVIVVGPQPPAFAEAATGWHLLTNPSPEEGQGTSVALACAEAARQSRGVLLLLADMPLVETYHLRRLAACQSGAATLYPDGRLGVPTHIAADDVARFTALHGDSGAGKLLSDVTGITVFDAPTDSLRDVDDPQALEAVERLLSRR</sequence>
<name>A0A844XFU1_9SPHN</name>
<dbReference type="AlphaFoldDB" id="A0A844XFU1"/>
<dbReference type="EMBL" id="WUBR01000002">
    <property type="protein sequence ID" value="MWV28609.1"/>
    <property type="molecule type" value="Genomic_DNA"/>
</dbReference>
<dbReference type="RefSeq" id="WP_160486192.1">
    <property type="nucleotide sequence ID" value="NZ_WUBR01000002.1"/>
</dbReference>
<accession>A0A844XFU1</accession>
<keyword evidence="4" id="KW-1185">Reference proteome</keyword>
<keyword evidence="1" id="KW-0460">Magnesium</keyword>
<protein>
    <submittedName>
        <fullName evidence="3">NTP transferase domain-containing protein</fullName>
    </submittedName>
</protein>
<organism evidence="3 4">
    <name type="scientific">Aurantiacibacter rhizosphaerae</name>
    <dbReference type="NCBI Taxonomy" id="2691582"/>
    <lineage>
        <taxon>Bacteria</taxon>
        <taxon>Pseudomonadati</taxon>
        <taxon>Pseudomonadota</taxon>
        <taxon>Alphaproteobacteria</taxon>
        <taxon>Sphingomonadales</taxon>
        <taxon>Erythrobacteraceae</taxon>
        <taxon>Aurantiacibacter</taxon>
    </lineage>
</organism>
<dbReference type="PANTHER" id="PTHR43777">
    <property type="entry name" value="MOLYBDENUM COFACTOR CYTIDYLYLTRANSFERASE"/>
    <property type="match status" value="1"/>
</dbReference>
<dbReference type="GO" id="GO:0016779">
    <property type="term" value="F:nucleotidyltransferase activity"/>
    <property type="evidence" value="ECO:0007669"/>
    <property type="project" value="UniProtKB-ARBA"/>
</dbReference>
<reference evidence="3 4" key="2">
    <citation type="submission" date="2020-02" db="EMBL/GenBank/DDBJ databases">
        <title>Erythrobacter dongmakensis sp. nov., isolated from a tidal mudflat.</title>
        <authorList>
            <person name="Kim I.S."/>
        </authorList>
    </citation>
    <scope>NUCLEOTIDE SEQUENCE [LARGE SCALE GENOMIC DNA]</scope>
    <source>
        <strain evidence="3 4">GH3-10</strain>
    </source>
</reference>
<reference evidence="3 4" key="1">
    <citation type="submission" date="2019-12" db="EMBL/GenBank/DDBJ databases">
        <authorList>
            <person name="Lee S.D."/>
        </authorList>
    </citation>
    <scope>NUCLEOTIDE SEQUENCE [LARGE SCALE GENOMIC DNA]</scope>
    <source>
        <strain evidence="3 4">GH3-10</strain>
    </source>
</reference>
<dbReference type="SUPFAM" id="SSF53448">
    <property type="entry name" value="Nucleotide-diphospho-sugar transferases"/>
    <property type="match status" value="1"/>
</dbReference>
<feature type="domain" description="MobA-like NTP transferase" evidence="2">
    <location>
        <begin position="19"/>
        <end position="169"/>
    </location>
</feature>
<evidence type="ECO:0000313" key="4">
    <source>
        <dbReference type="Proteomes" id="UP000461409"/>
    </source>
</evidence>
<evidence type="ECO:0000256" key="1">
    <source>
        <dbReference type="ARBA" id="ARBA00022842"/>
    </source>
</evidence>
<dbReference type="Pfam" id="PF12804">
    <property type="entry name" value="NTP_transf_3"/>
    <property type="match status" value="1"/>
</dbReference>
<proteinExistence type="predicted"/>
<evidence type="ECO:0000313" key="3">
    <source>
        <dbReference type="EMBL" id="MWV28609.1"/>
    </source>
</evidence>
<comment type="caution">
    <text evidence="3">The sequence shown here is derived from an EMBL/GenBank/DDBJ whole genome shotgun (WGS) entry which is preliminary data.</text>
</comment>
<evidence type="ECO:0000259" key="2">
    <source>
        <dbReference type="Pfam" id="PF12804"/>
    </source>
</evidence>
<dbReference type="Gene3D" id="3.90.550.10">
    <property type="entry name" value="Spore Coat Polysaccharide Biosynthesis Protein SpsA, Chain A"/>
    <property type="match status" value="1"/>
</dbReference>
<dbReference type="Proteomes" id="UP000461409">
    <property type="component" value="Unassembled WGS sequence"/>
</dbReference>
<dbReference type="InterPro" id="IPR025877">
    <property type="entry name" value="MobA-like_NTP_Trfase"/>
</dbReference>
<gene>
    <name evidence="3" type="ORF">GRF63_11905</name>
</gene>
<keyword evidence="3" id="KW-0808">Transferase</keyword>